<gene>
    <name evidence="2" type="ORF">HNQ58_000060</name>
</gene>
<comment type="caution">
    <text evidence="2">The sequence shown here is derived from an EMBL/GenBank/DDBJ whole genome shotgun (WGS) entry which is preliminary data.</text>
</comment>
<feature type="domain" description="Band 7" evidence="1">
    <location>
        <begin position="24"/>
        <end position="83"/>
    </location>
</feature>
<protein>
    <submittedName>
        <fullName evidence="2">Regulator of protease activity HflC (Stomatin/prohibitin superfamily)</fullName>
    </submittedName>
</protein>
<dbReference type="GO" id="GO:0008233">
    <property type="term" value="F:peptidase activity"/>
    <property type="evidence" value="ECO:0007669"/>
    <property type="project" value="UniProtKB-KW"/>
</dbReference>
<dbReference type="EMBL" id="JACHHX010000001">
    <property type="protein sequence ID" value="MBB5014189.1"/>
    <property type="molecule type" value="Genomic_DNA"/>
</dbReference>
<evidence type="ECO:0000313" key="2">
    <source>
        <dbReference type="EMBL" id="MBB5014189.1"/>
    </source>
</evidence>
<name>A0A7W7V6L2_9GAMM</name>
<keyword evidence="3" id="KW-1185">Reference proteome</keyword>
<accession>A0A7W7V6L2</accession>
<sequence>MHAAPLAIVIALLLATLLLASLRRVPEGQVYTVHRFGRFVRALPPGLHLVVPLVDRIAHQVHLIGHHVELPARPLGRTTASADLYYQILDPLRTGDALDSVDEVVLRQADAVLAEVGPQAENGWPVAAEALKAELNRRMGGLGLRIIRCSLHPGA</sequence>
<dbReference type="GO" id="GO:0006508">
    <property type="term" value="P:proteolysis"/>
    <property type="evidence" value="ECO:0007669"/>
    <property type="project" value="UniProtKB-KW"/>
</dbReference>
<reference evidence="2 3" key="1">
    <citation type="submission" date="2020-08" db="EMBL/GenBank/DDBJ databases">
        <title>Genomic Encyclopedia of Type Strains, Phase IV (KMG-IV): sequencing the most valuable type-strain genomes for metagenomic binning, comparative biology and taxonomic classification.</title>
        <authorList>
            <person name="Goeker M."/>
        </authorList>
    </citation>
    <scope>NUCLEOTIDE SEQUENCE [LARGE SCALE GENOMIC DNA]</scope>
    <source>
        <strain evidence="2 3">DSM 25897</strain>
    </source>
</reference>
<evidence type="ECO:0000259" key="1">
    <source>
        <dbReference type="Pfam" id="PF01145"/>
    </source>
</evidence>
<dbReference type="Pfam" id="PF01145">
    <property type="entry name" value="Band_7"/>
    <property type="match status" value="1"/>
</dbReference>
<evidence type="ECO:0000313" key="3">
    <source>
        <dbReference type="Proteomes" id="UP000519004"/>
    </source>
</evidence>
<organism evidence="2 3">
    <name type="scientific">Rehaibacterium terrae</name>
    <dbReference type="NCBI Taxonomy" id="1341696"/>
    <lineage>
        <taxon>Bacteria</taxon>
        <taxon>Pseudomonadati</taxon>
        <taxon>Pseudomonadota</taxon>
        <taxon>Gammaproteobacteria</taxon>
        <taxon>Lysobacterales</taxon>
        <taxon>Lysobacteraceae</taxon>
        <taxon>Rehaibacterium</taxon>
    </lineage>
</organism>
<dbReference type="RefSeq" id="WP_183946785.1">
    <property type="nucleotide sequence ID" value="NZ_JACHHX010000001.1"/>
</dbReference>
<keyword evidence="2" id="KW-0645">Protease</keyword>
<dbReference type="Proteomes" id="UP000519004">
    <property type="component" value="Unassembled WGS sequence"/>
</dbReference>
<dbReference type="InterPro" id="IPR001107">
    <property type="entry name" value="Band_7"/>
</dbReference>
<proteinExistence type="predicted"/>
<keyword evidence="2" id="KW-0378">Hydrolase</keyword>
<dbReference type="AlphaFoldDB" id="A0A7W7V6L2"/>